<evidence type="ECO:0000313" key="2">
    <source>
        <dbReference type="EMBL" id="MDO6966431.1"/>
    </source>
</evidence>
<evidence type="ECO:0000313" key="3">
    <source>
        <dbReference type="Proteomes" id="UP001174932"/>
    </source>
</evidence>
<gene>
    <name evidence="2" type="ORF">Q4481_20960</name>
</gene>
<proteinExistence type="predicted"/>
<keyword evidence="3" id="KW-1185">Reference proteome</keyword>
<dbReference type="SUPFAM" id="SSF109604">
    <property type="entry name" value="HD-domain/PDEase-like"/>
    <property type="match status" value="1"/>
</dbReference>
<feature type="domain" description="HD" evidence="1">
    <location>
        <begin position="26"/>
        <end position="139"/>
    </location>
</feature>
<dbReference type="Pfam" id="PF01966">
    <property type="entry name" value="HD"/>
    <property type="match status" value="1"/>
</dbReference>
<reference evidence="2" key="1">
    <citation type="journal article" date="2015" name="Int. J. Syst. Evol. Microbiol.">
        <title>Rhizobium alvei sp. nov., isolated from a freshwater river.</title>
        <authorList>
            <person name="Sheu S.Y."/>
            <person name="Huang H.W."/>
            <person name="Young C.C."/>
            <person name="Chen W.M."/>
        </authorList>
    </citation>
    <scope>NUCLEOTIDE SEQUENCE</scope>
    <source>
        <strain evidence="2">TNR-22</strain>
    </source>
</reference>
<dbReference type="InterPro" id="IPR006674">
    <property type="entry name" value="HD_domain"/>
</dbReference>
<name>A0ABT8YS10_9HYPH</name>
<evidence type="ECO:0000259" key="1">
    <source>
        <dbReference type="Pfam" id="PF01966"/>
    </source>
</evidence>
<dbReference type="Gene3D" id="1.10.3210.10">
    <property type="entry name" value="Hypothetical protein af1432"/>
    <property type="match status" value="1"/>
</dbReference>
<sequence length="205" mass="22794">MSGALLPRDIATWCAARPYLDVRSNDEHTLISYRLARALLRLRPEVDEATVLTAILFHDVGWKAIPADKLVDSVGPKPKYPELQRVHEIEGVAIARPHLQALAVPGVDVETVLAIIDGHDTRKQAISPEDEIVKEADKLWRFTSHGVKTICGWFGTPPKETVAMLEDFVLPQMLTKDGRAMAEALVAQGQAMAWLDDMMHVEAMR</sequence>
<dbReference type="Proteomes" id="UP001174932">
    <property type="component" value="Unassembled WGS sequence"/>
</dbReference>
<comment type="caution">
    <text evidence="2">The sequence shown here is derived from an EMBL/GenBank/DDBJ whole genome shotgun (WGS) entry which is preliminary data.</text>
</comment>
<organism evidence="2 3">
    <name type="scientific">Rhizobium alvei</name>
    <dbReference type="NCBI Taxonomy" id="1132659"/>
    <lineage>
        <taxon>Bacteria</taxon>
        <taxon>Pseudomonadati</taxon>
        <taxon>Pseudomonadota</taxon>
        <taxon>Alphaproteobacteria</taxon>
        <taxon>Hyphomicrobiales</taxon>
        <taxon>Rhizobiaceae</taxon>
        <taxon>Rhizobium/Agrobacterium group</taxon>
        <taxon>Rhizobium</taxon>
    </lineage>
</organism>
<dbReference type="EMBL" id="JAUOZU010000017">
    <property type="protein sequence ID" value="MDO6966431.1"/>
    <property type="molecule type" value="Genomic_DNA"/>
</dbReference>
<protein>
    <submittedName>
        <fullName evidence="2">HD domain-containing protein</fullName>
    </submittedName>
</protein>
<reference evidence="2" key="2">
    <citation type="submission" date="2023-07" db="EMBL/GenBank/DDBJ databases">
        <authorList>
            <person name="Shen H."/>
        </authorList>
    </citation>
    <scope>NUCLEOTIDE SEQUENCE</scope>
    <source>
        <strain evidence="2">TNR-22</strain>
    </source>
</reference>
<accession>A0ABT8YS10</accession>
<dbReference type="RefSeq" id="WP_304378352.1">
    <property type="nucleotide sequence ID" value="NZ_JAUOZU010000017.1"/>
</dbReference>